<dbReference type="Pfam" id="PF07690">
    <property type="entry name" value="MFS_1"/>
    <property type="match status" value="1"/>
</dbReference>
<dbReference type="PANTHER" id="PTHR23517">
    <property type="entry name" value="RESISTANCE PROTEIN MDTM, PUTATIVE-RELATED-RELATED"/>
    <property type="match status" value="1"/>
</dbReference>
<keyword evidence="5 7" id="KW-1133">Transmembrane helix</keyword>
<dbReference type="STRING" id="68214.AVL59_12565"/>
<keyword evidence="6 7" id="KW-0472">Membrane</keyword>
<feature type="transmembrane region" description="Helical" evidence="7">
    <location>
        <begin position="279"/>
        <end position="309"/>
    </location>
</feature>
<feature type="transmembrane region" description="Helical" evidence="7">
    <location>
        <begin position="12"/>
        <end position="32"/>
    </location>
</feature>
<dbReference type="AlphaFoldDB" id="A0A1B1BCB4"/>
<keyword evidence="4 7" id="KW-0812">Transmembrane</keyword>
<evidence type="ECO:0000256" key="7">
    <source>
        <dbReference type="SAM" id="Phobius"/>
    </source>
</evidence>
<accession>A0A1B1BCB4</accession>
<feature type="transmembrane region" description="Helical" evidence="7">
    <location>
        <begin position="98"/>
        <end position="117"/>
    </location>
</feature>
<dbReference type="SUPFAM" id="SSF103473">
    <property type="entry name" value="MFS general substrate transporter"/>
    <property type="match status" value="1"/>
</dbReference>
<comment type="subcellular location">
    <subcellularLocation>
        <location evidence="1">Cell membrane</location>
        <topology evidence="1">Multi-pass membrane protein</topology>
    </subcellularLocation>
</comment>
<evidence type="ECO:0000256" key="6">
    <source>
        <dbReference type="ARBA" id="ARBA00023136"/>
    </source>
</evidence>
<dbReference type="InterPro" id="IPR050171">
    <property type="entry name" value="MFS_Transporters"/>
</dbReference>
<protein>
    <submittedName>
        <fullName evidence="8">MFS transporter</fullName>
    </submittedName>
</protein>
<name>A0A1B1BCB4_9ACTN</name>
<keyword evidence="2" id="KW-0813">Transport</keyword>
<dbReference type="InterPro" id="IPR036259">
    <property type="entry name" value="MFS_trans_sf"/>
</dbReference>
<evidence type="ECO:0000313" key="9">
    <source>
        <dbReference type="Proteomes" id="UP000092659"/>
    </source>
</evidence>
<keyword evidence="3" id="KW-1003">Cell membrane</keyword>
<evidence type="ECO:0000256" key="4">
    <source>
        <dbReference type="ARBA" id="ARBA00022692"/>
    </source>
</evidence>
<evidence type="ECO:0000256" key="3">
    <source>
        <dbReference type="ARBA" id="ARBA00022475"/>
    </source>
</evidence>
<feature type="transmembrane region" description="Helical" evidence="7">
    <location>
        <begin position="162"/>
        <end position="183"/>
    </location>
</feature>
<dbReference type="Proteomes" id="UP000092659">
    <property type="component" value="Chromosome"/>
</dbReference>
<evidence type="ECO:0000313" key="8">
    <source>
        <dbReference type="EMBL" id="ANP56464.1"/>
    </source>
</evidence>
<organism evidence="8 9">
    <name type="scientific">Streptomyces griseochromogenes</name>
    <dbReference type="NCBI Taxonomy" id="68214"/>
    <lineage>
        <taxon>Bacteria</taxon>
        <taxon>Bacillati</taxon>
        <taxon>Actinomycetota</taxon>
        <taxon>Actinomycetes</taxon>
        <taxon>Kitasatosporales</taxon>
        <taxon>Streptomycetaceae</taxon>
        <taxon>Streptomyces</taxon>
    </lineage>
</organism>
<dbReference type="EMBL" id="CP016279">
    <property type="protein sequence ID" value="ANP56464.1"/>
    <property type="molecule type" value="Genomic_DNA"/>
</dbReference>
<feature type="transmembrane region" description="Helical" evidence="7">
    <location>
        <begin position="204"/>
        <end position="231"/>
    </location>
</feature>
<sequence length="399" mass="42087">MIPDKGPRRVLAAAQLVNNFGNGLFMTGQALFFTRSVGLPVSQVAFGLGVSALFGLVGGVPVGRLADRRGSRETYTMTMFVQGFTATALVFVHSFVAFLVAVCLIQFAQAASLAARGPMIRALGGDNPAQFRAYLRSLTNVGITVGGAAATAAIQIDTRPAYLTLVLGDAATFFVCAALVSRLPHVAPVPEPAQANRWIALRDLPYLSVTVLDGLMGMQYAVLVFALPLWLVGDTHAPRWFISAALLTNTLMCVLLQVRASRGIDTADDAGRAMRRAGLTFLFSTALFAMMEGLPGWAAGLIVLPAAAIHTVGELWQASAGFELSYGLAAPHAQGQYTGVYNMGFVFANAVGPPVLGALCITWGRPGWFVLGAIFASLGLVIPGVVKWAERTRPASETA</sequence>
<feature type="transmembrane region" description="Helical" evidence="7">
    <location>
        <begin position="44"/>
        <end position="62"/>
    </location>
</feature>
<dbReference type="KEGG" id="sgs:AVL59_12565"/>
<reference evidence="8 9" key="1">
    <citation type="submission" date="2016-06" db="EMBL/GenBank/DDBJ databases">
        <title>Complete genome sequence of Streptomyces griseochromogenes ATCC 14511, the Blasticidin S producer.</title>
        <authorList>
            <person name="Wu L."/>
        </authorList>
    </citation>
    <scope>NUCLEOTIDE SEQUENCE [LARGE SCALE GENOMIC DNA]</scope>
    <source>
        <strain evidence="8 9">ATCC 14511</strain>
    </source>
</reference>
<dbReference type="GO" id="GO:0005886">
    <property type="term" value="C:plasma membrane"/>
    <property type="evidence" value="ECO:0007669"/>
    <property type="project" value="UniProtKB-SubCell"/>
</dbReference>
<evidence type="ECO:0000256" key="1">
    <source>
        <dbReference type="ARBA" id="ARBA00004651"/>
    </source>
</evidence>
<feature type="transmembrane region" description="Helical" evidence="7">
    <location>
        <begin position="368"/>
        <end position="386"/>
    </location>
</feature>
<dbReference type="InterPro" id="IPR011701">
    <property type="entry name" value="MFS"/>
</dbReference>
<feature type="transmembrane region" description="Helical" evidence="7">
    <location>
        <begin position="237"/>
        <end position="258"/>
    </location>
</feature>
<dbReference type="GO" id="GO:0022857">
    <property type="term" value="F:transmembrane transporter activity"/>
    <property type="evidence" value="ECO:0007669"/>
    <property type="project" value="InterPro"/>
</dbReference>
<dbReference type="PANTHER" id="PTHR23517:SF2">
    <property type="entry name" value="MULTIDRUG RESISTANCE PROTEIN MDTH"/>
    <property type="match status" value="1"/>
</dbReference>
<gene>
    <name evidence="8" type="ORF">AVL59_12565</name>
</gene>
<dbReference type="Gene3D" id="1.20.1250.20">
    <property type="entry name" value="MFS general substrate transporter like domains"/>
    <property type="match status" value="1"/>
</dbReference>
<proteinExistence type="predicted"/>
<evidence type="ECO:0000256" key="5">
    <source>
        <dbReference type="ARBA" id="ARBA00022989"/>
    </source>
</evidence>
<evidence type="ECO:0000256" key="2">
    <source>
        <dbReference type="ARBA" id="ARBA00022448"/>
    </source>
</evidence>